<dbReference type="AlphaFoldDB" id="A0A2P2D974"/>
<proteinExistence type="predicted"/>
<dbReference type="EMBL" id="BFAZ01000003">
    <property type="protein sequence ID" value="GBF41180.1"/>
    <property type="molecule type" value="Genomic_DNA"/>
</dbReference>
<evidence type="ECO:0000313" key="2">
    <source>
        <dbReference type="Proteomes" id="UP000245206"/>
    </source>
</evidence>
<dbReference type="Proteomes" id="UP000245206">
    <property type="component" value="Unassembled WGS sequence"/>
</dbReference>
<evidence type="ECO:0000313" key="1">
    <source>
        <dbReference type="EMBL" id="GBF41180.1"/>
    </source>
</evidence>
<reference evidence="2" key="1">
    <citation type="journal article" date="2019" name="Microbiol. Immunol.">
        <title>Molecular and phenotypic characterization of Leptospira johnsonii sp. nov., Leptospira ellinghausenii sp. nov. and Leptospira ryugenii sp. nov. isolated from soil and water in Japan.</title>
        <authorList>
            <person name="Masuzawa T."/>
            <person name="Saito M."/>
            <person name="Nakao R."/>
            <person name="Nikaido Y."/>
            <person name="Matsumoto M."/>
            <person name="Ogawa M."/>
            <person name="Yokoyama M."/>
            <person name="Hidaka Y."/>
            <person name="Tomita J."/>
            <person name="Sakakibara K."/>
            <person name="Suzuki K."/>
            <person name="Yasuda S."/>
            <person name="Sato H."/>
            <person name="Yamaguchi M."/>
            <person name="Yoshida S.I."/>
            <person name="Koizumi N."/>
            <person name="Kawamura Y."/>
        </authorList>
    </citation>
    <scope>NUCLEOTIDE SEQUENCE [LARGE SCALE GENOMIC DNA]</scope>
    <source>
        <strain evidence="2">E18</strain>
    </source>
</reference>
<keyword evidence="2" id="KW-1185">Reference proteome</keyword>
<accession>A0A2P2D974</accession>
<organism evidence="1 2">
    <name type="scientific">Leptospira ellinghausenii</name>
    <dbReference type="NCBI Taxonomy" id="1917822"/>
    <lineage>
        <taxon>Bacteria</taxon>
        <taxon>Pseudomonadati</taxon>
        <taxon>Spirochaetota</taxon>
        <taxon>Spirochaetia</taxon>
        <taxon>Leptospirales</taxon>
        <taxon>Leptospiraceae</taxon>
        <taxon>Leptospira</taxon>
    </lineage>
</organism>
<gene>
    <name evidence="1" type="ORF">LPTSP2_04520</name>
</gene>
<comment type="caution">
    <text evidence="1">The sequence shown here is derived from an EMBL/GenBank/DDBJ whole genome shotgun (WGS) entry which is preliminary data.</text>
</comment>
<name>A0A2P2D974_9LEPT</name>
<sequence length="70" mass="8743">MNYFNSRKKEIEFQKLNRNKLQKEFFPLGYNIIYDNSKYNKSNTNRWIFKITFKGNTTVEIFNENWRDYT</sequence>
<protein>
    <submittedName>
        <fullName evidence="1">Uncharacterized protein</fullName>
    </submittedName>
</protein>